<dbReference type="Proteomes" id="UP000255193">
    <property type="component" value="Unassembled WGS sequence"/>
</dbReference>
<dbReference type="RefSeq" id="WP_079352187.1">
    <property type="nucleotide sequence ID" value="NZ_MXAO01000057.1"/>
</dbReference>
<dbReference type="Gene3D" id="3.20.20.70">
    <property type="entry name" value="Aldolase class I"/>
    <property type="match status" value="1"/>
</dbReference>
<sequence length="541" mass="61171">MSRKNRPYHFYDTTSSVCSICLYPVEAKILFKNNQVYMDKWCPEHGTERVLVMDDADYYRKCREVYVKAPEMPERFATPMRYGCPYDCGLCPDHMQHSCLSIVEITDMCNLDCPVCFADSGMSREDKLPHLPYRHKSIDTVKAMLDTVVASEGMPDVVQLSGGEPTLHPQLFEILDYIKTLPIRHVMINTNGIRLAKEPEFVAKFAEYAYRRPASHPALNDGKQGIEMYLQFDSLHDDKIRVLRGANLANIHAQALANLEVHNLSTTLVATIARGLNDDELGEIIAYASGFRCVRGVSFQPLSVSGRVDGHTDLTDALPDGRERLTISELRRKIAAQSKIFTLDDIVPVPCNPDTLAMGYALKLENHIAPLTRYVTPDVIMQGGENTIMFEQNPKLQQTLQREAKDQLIKVLSTNHSPESQANCLSELLCCLPKISAPDLAYDNVFRLMIVQFMDAQNLDIRSLKKSCIHFAQPDGKMIPFESFNIFYRDDKQQKLAEIRQTLDTARFARRTVNAENSQVKNSQAKKSHTQKLTVTALTTD</sequence>
<keyword evidence="3" id="KW-0479">Metal-binding</keyword>
<evidence type="ECO:0000259" key="7">
    <source>
        <dbReference type="PROSITE" id="PS51918"/>
    </source>
</evidence>
<evidence type="ECO:0000256" key="2">
    <source>
        <dbReference type="ARBA" id="ARBA00022691"/>
    </source>
</evidence>
<reference evidence="8 9" key="1">
    <citation type="submission" date="2018-06" db="EMBL/GenBank/DDBJ databases">
        <authorList>
            <consortium name="Pathogen Informatics"/>
            <person name="Doyle S."/>
        </authorList>
    </citation>
    <scope>NUCLEOTIDE SEQUENCE [LARGE SCALE GENOMIC DNA]</scope>
    <source>
        <strain evidence="8 9">NCTC11091</strain>
    </source>
</reference>
<organism evidence="8 9">
    <name type="scientific">Faucicola atlantae</name>
    <dbReference type="NCBI Taxonomy" id="34059"/>
    <lineage>
        <taxon>Bacteria</taxon>
        <taxon>Pseudomonadati</taxon>
        <taxon>Pseudomonadota</taxon>
        <taxon>Gammaproteobacteria</taxon>
        <taxon>Moraxellales</taxon>
        <taxon>Moraxellaceae</taxon>
        <taxon>Faucicola</taxon>
    </lineage>
</organism>
<protein>
    <submittedName>
        <fullName evidence="8">Molybdenum cofactor biosynthesis protein A</fullName>
    </submittedName>
</protein>
<dbReference type="SFLD" id="SFLDS00029">
    <property type="entry name" value="Radical_SAM"/>
    <property type="match status" value="1"/>
</dbReference>
<keyword evidence="2" id="KW-0949">S-adenosyl-L-methionine</keyword>
<dbReference type="EMBL" id="UGQA01000001">
    <property type="protein sequence ID" value="STY95893.1"/>
    <property type="molecule type" value="Genomic_DNA"/>
</dbReference>
<dbReference type="InterPro" id="IPR013785">
    <property type="entry name" value="Aldolase_TIM"/>
</dbReference>
<dbReference type="Pfam" id="PF23545">
    <property type="entry name" value="Zn_ribbon_HMPTM"/>
    <property type="match status" value="1"/>
</dbReference>
<evidence type="ECO:0000313" key="9">
    <source>
        <dbReference type="Proteomes" id="UP000255193"/>
    </source>
</evidence>
<feature type="region of interest" description="Disordered" evidence="6">
    <location>
        <begin position="515"/>
        <end position="541"/>
    </location>
</feature>
<feature type="domain" description="Radical SAM core" evidence="7">
    <location>
        <begin position="92"/>
        <end position="337"/>
    </location>
</feature>
<dbReference type="SUPFAM" id="SSF102114">
    <property type="entry name" value="Radical SAM enzymes"/>
    <property type="match status" value="1"/>
</dbReference>
<keyword evidence="5" id="KW-0411">Iron-sulfur</keyword>
<evidence type="ECO:0000256" key="6">
    <source>
        <dbReference type="SAM" id="MobiDB-lite"/>
    </source>
</evidence>
<dbReference type="InterPro" id="IPR058240">
    <property type="entry name" value="rSAM_sf"/>
</dbReference>
<evidence type="ECO:0000256" key="5">
    <source>
        <dbReference type="ARBA" id="ARBA00023014"/>
    </source>
</evidence>
<dbReference type="SFLD" id="SFLDG01100">
    <property type="entry name" value="methyltransferase_(Class_D)"/>
    <property type="match status" value="1"/>
</dbReference>
<feature type="compositionally biased region" description="Polar residues" evidence="6">
    <location>
        <begin position="531"/>
        <end position="541"/>
    </location>
</feature>
<dbReference type="InterPro" id="IPR034474">
    <property type="entry name" value="Methyltransferase_Class_D"/>
</dbReference>
<dbReference type="GO" id="GO:0003824">
    <property type="term" value="F:catalytic activity"/>
    <property type="evidence" value="ECO:0007669"/>
    <property type="project" value="InterPro"/>
</dbReference>
<evidence type="ECO:0000313" key="8">
    <source>
        <dbReference type="EMBL" id="STY95893.1"/>
    </source>
</evidence>
<comment type="cofactor">
    <cofactor evidence="1">
        <name>[4Fe-4S] cluster</name>
        <dbReference type="ChEBI" id="CHEBI:49883"/>
    </cofactor>
</comment>
<dbReference type="InterPro" id="IPR007197">
    <property type="entry name" value="rSAM"/>
</dbReference>
<dbReference type="Pfam" id="PF04055">
    <property type="entry name" value="Radical_SAM"/>
    <property type="match status" value="1"/>
</dbReference>
<dbReference type="GO" id="GO:0046872">
    <property type="term" value="F:metal ion binding"/>
    <property type="evidence" value="ECO:0007669"/>
    <property type="project" value="UniProtKB-KW"/>
</dbReference>
<evidence type="ECO:0000256" key="4">
    <source>
        <dbReference type="ARBA" id="ARBA00023004"/>
    </source>
</evidence>
<dbReference type="PANTHER" id="PTHR43306:SF1">
    <property type="entry name" value="7,8-DIHYDRO-6-HYDROXYMETHYLPTERIN DIMETHYLTRANSFERASE"/>
    <property type="match status" value="1"/>
</dbReference>
<evidence type="ECO:0000256" key="1">
    <source>
        <dbReference type="ARBA" id="ARBA00001966"/>
    </source>
</evidence>
<proteinExistence type="predicted"/>
<dbReference type="PROSITE" id="PS51918">
    <property type="entry name" value="RADICAL_SAM"/>
    <property type="match status" value="1"/>
</dbReference>
<name>A0A378Q4Z1_9GAMM</name>
<dbReference type="SFLD" id="SFLDG01067">
    <property type="entry name" value="SPASM/twitch_domain_containing"/>
    <property type="match status" value="1"/>
</dbReference>
<dbReference type="GO" id="GO:0051536">
    <property type="term" value="F:iron-sulfur cluster binding"/>
    <property type="evidence" value="ECO:0007669"/>
    <property type="project" value="UniProtKB-KW"/>
</dbReference>
<dbReference type="CDD" id="cd01335">
    <property type="entry name" value="Radical_SAM"/>
    <property type="match status" value="1"/>
</dbReference>
<evidence type="ECO:0000256" key="3">
    <source>
        <dbReference type="ARBA" id="ARBA00022723"/>
    </source>
</evidence>
<keyword evidence="4" id="KW-0408">Iron</keyword>
<accession>A0A378Q4Z1</accession>
<gene>
    <name evidence="8" type="ORF">NCTC11091_01697</name>
</gene>
<dbReference type="InterPro" id="IPR056488">
    <property type="entry name" value="Zn_ribbon_HMPTM"/>
</dbReference>
<dbReference type="AlphaFoldDB" id="A0A378Q4Z1"/>
<dbReference type="PANTHER" id="PTHR43306">
    <property type="entry name" value="7,8-DIHYDRO-6-HYDROXYMETHYLPTERIN DIMETHYLTRANSFERASE"/>
    <property type="match status" value="1"/>
</dbReference>